<gene>
    <name evidence="2" type="ordered locus">Clocl_3427</name>
</gene>
<evidence type="ECO:0000256" key="1">
    <source>
        <dbReference type="SAM" id="Phobius"/>
    </source>
</evidence>
<feature type="transmembrane region" description="Helical" evidence="1">
    <location>
        <begin position="20"/>
        <end position="40"/>
    </location>
</feature>
<dbReference type="InterPro" id="IPR006059">
    <property type="entry name" value="SBP"/>
</dbReference>
<evidence type="ECO:0000313" key="3">
    <source>
        <dbReference type="Proteomes" id="UP000005435"/>
    </source>
</evidence>
<reference evidence="3" key="1">
    <citation type="submission" date="2011-12" db="EMBL/GenBank/DDBJ databases">
        <title>Complete sequence of Clostridium clariflavum DSM 19732.</title>
        <authorList>
            <consortium name="US DOE Joint Genome Institute"/>
            <person name="Lucas S."/>
            <person name="Han J."/>
            <person name="Lapidus A."/>
            <person name="Cheng J.-F."/>
            <person name="Goodwin L."/>
            <person name="Pitluck S."/>
            <person name="Peters L."/>
            <person name="Teshima H."/>
            <person name="Detter J.C."/>
            <person name="Han C."/>
            <person name="Tapia R."/>
            <person name="Land M."/>
            <person name="Hauser L."/>
            <person name="Kyrpides N."/>
            <person name="Ivanova N."/>
            <person name="Pagani I."/>
            <person name="Kitzmiller T."/>
            <person name="Lynd L."/>
            <person name="Izquierdo J."/>
            <person name="Woyke T."/>
        </authorList>
    </citation>
    <scope>NUCLEOTIDE SEQUENCE [LARGE SCALE GENOMIC DNA]</scope>
    <source>
        <strain evidence="3">DSM 19732 / NBRC 101661 / EBR45</strain>
    </source>
</reference>
<dbReference type="STRING" id="720554.Clocl_3427"/>
<dbReference type="Pfam" id="PF13416">
    <property type="entry name" value="SBP_bac_8"/>
    <property type="match status" value="1"/>
</dbReference>
<keyword evidence="1" id="KW-0812">Transmembrane</keyword>
<accession>G8LXZ3</accession>
<keyword evidence="1" id="KW-1133">Transmembrane helix</keyword>
<dbReference type="KEGG" id="ccl:Clocl_3427"/>
<evidence type="ECO:0000313" key="2">
    <source>
        <dbReference type="EMBL" id="AEV69925.1"/>
    </source>
</evidence>
<keyword evidence="1" id="KW-0472">Membrane</keyword>
<keyword evidence="3" id="KW-1185">Reference proteome</keyword>
<dbReference type="Proteomes" id="UP000005435">
    <property type="component" value="Chromosome"/>
</dbReference>
<dbReference type="OrthoDB" id="55273at2"/>
<name>G8LXZ3_ACECE</name>
<dbReference type="eggNOG" id="COG1653">
    <property type="taxonomic scope" value="Bacteria"/>
</dbReference>
<organism evidence="2 3">
    <name type="scientific">Acetivibrio clariflavus (strain DSM 19732 / NBRC 101661 / EBR45)</name>
    <name type="common">Clostridium clariflavum</name>
    <dbReference type="NCBI Taxonomy" id="720554"/>
    <lineage>
        <taxon>Bacteria</taxon>
        <taxon>Bacillati</taxon>
        <taxon>Bacillota</taxon>
        <taxon>Clostridia</taxon>
        <taxon>Eubacteriales</taxon>
        <taxon>Oscillospiraceae</taxon>
        <taxon>Acetivibrio</taxon>
    </lineage>
</organism>
<dbReference type="SUPFAM" id="SSF53850">
    <property type="entry name" value="Periplasmic binding protein-like II"/>
    <property type="match status" value="1"/>
</dbReference>
<dbReference type="EMBL" id="CP003065">
    <property type="protein sequence ID" value="AEV69925.1"/>
    <property type="molecule type" value="Genomic_DNA"/>
</dbReference>
<sequence length="469" mass="53523" precursor="true">MNRFITILRRKKRLIKNLHFIKRAGAIGISVLMLSLSLVGCEHNEQLPVSNQETSAHVLTSKVSEEIKTEELKGEFMFWHFDINEGIKLARAFEAKHPGVKINVQTNKEPYEHYSFPFGFYENYPDVCAAEIGYVKRLVNIPDALEDLSLPPYNAEELTGKMVPYTVDVGRSDDGKIKALTNSAIPGGIGYKRDIARKYFGTDDPDVIAEMLSSTEKIIDTAKKLRERSEGKVKLVPGHNELMIIYLAGRSEGWIKEGKLNIDPKMLEYIDLQKQLRDMGQDGGLEAWTPSWQKAVADDSYFMFAIPTWGIPYIIEIYDTVNKDTGRWGIAKPTYPYFWGGTWYGITKKSTPEKKKLAWEFIKFICTDTELLESIANSPGAFINNTEMIEKLSKDAGFINKTINQNLYEVFKSELSKVNGKLVQRYDTSFENMFVDFVLSYLTGNMSKEEALNYFKESVKEDFKDIVVE</sequence>
<proteinExistence type="predicted"/>
<dbReference type="Gene3D" id="3.40.190.10">
    <property type="entry name" value="Periplasmic binding protein-like II"/>
    <property type="match status" value="1"/>
</dbReference>
<evidence type="ECO:0008006" key="4">
    <source>
        <dbReference type="Google" id="ProtNLM"/>
    </source>
</evidence>
<dbReference type="HOGENOM" id="CLU_031285_2_2_9"/>
<reference evidence="2 3" key="2">
    <citation type="journal article" date="2012" name="Stand. Genomic Sci.">
        <title>Complete Genome Sequence of Clostridium clariflavum DSM 19732.</title>
        <authorList>
            <person name="Izquierdo J.A."/>
            <person name="Goodwin L."/>
            <person name="Davenport K.W."/>
            <person name="Teshima H."/>
            <person name="Bruce D."/>
            <person name="Detter C."/>
            <person name="Tapia R."/>
            <person name="Han S."/>
            <person name="Land M."/>
            <person name="Hauser L."/>
            <person name="Jeffries C.D."/>
            <person name="Han J."/>
            <person name="Pitluck S."/>
            <person name="Nolan M."/>
            <person name="Chen A."/>
            <person name="Huntemann M."/>
            <person name="Mavromatis K."/>
            <person name="Mikhailova N."/>
            <person name="Liolios K."/>
            <person name="Woyke T."/>
            <person name="Lynd L.R."/>
        </authorList>
    </citation>
    <scope>NUCLEOTIDE SEQUENCE [LARGE SCALE GENOMIC DNA]</scope>
    <source>
        <strain evidence="3">DSM 19732 / NBRC 101661 / EBR45</strain>
    </source>
</reference>
<protein>
    <recommendedName>
        <fullName evidence="4">ABC-type glycerol-3-phosphate transport system, substrate-binding protein</fullName>
    </recommendedName>
</protein>
<dbReference type="AlphaFoldDB" id="G8LXZ3"/>
<dbReference type="RefSeq" id="WP_014256455.1">
    <property type="nucleotide sequence ID" value="NC_016627.1"/>
</dbReference>